<dbReference type="SUPFAM" id="SSF52833">
    <property type="entry name" value="Thioredoxin-like"/>
    <property type="match status" value="1"/>
</dbReference>
<gene>
    <name evidence="2" type="ORF">MNBD_ALPHA05-1442</name>
</gene>
<accession>A0A3B0RUA2</accession>
<protein>
    <recommendedName>
        <fullName evidence="1">Thioredoxin domain-containing protein</fullName>
    </recommendedName>
</protein>
<dbReference type="PROSITE" id="PS51352">
    <property type="entry name" value="THIOREDOXIN_2"/>
    <property type="match status" value="1"/>
</dbReference>
<sequence>MKRLKDFLFPVIVVAGIAIFALSGRNAEAGSDYQYAGEPEIIVATFSSAWCSSCKILIPRLAKVIPDFADQPVKFVEFDFTFGQREEIYAQAEAEGLGDLYPRYKGATGFALLVDSDTGEILDMLTINHSKQAMRAAISQAVALASRNTEEAALTN</sequence>
<dbReference type="EMBL" id="UOEH01000080">
    <property type="protein sequence ID" value="VAV92066.1"/>
    <property type="molecule type" value="Genomic_DNA"/>
</dbReference>
<dbReference type="InterPro" id="IPR036249">
    <property type="entry name" value="Thioredoxin-like_sf"/>
</dbReference>
<organism evidence="2">
    <name type="scientific">hydrothermal vent metagenome</name>
    <dbReference type="NCBI Taxonomy" id="652676"/>
    <lineage>
        <taxon>unclassified sequences</taxon>
        <taxon>metagenomes</taxon>
        <taxon>ecological metagenomes</taxon>
    </lineage>
</organism>
<evidence type="ECO:0000313" key="2">
    <source>
        <dbReference type="EMBL" id="VAV92066.1"/>
    </source>
</evidence>
<dbReference type="InterPro" id="IPR013766">
    <property type="entry name" value="Thioredoxin_domain"/>
</dbReference>
<dbReference type="Gene3D" id="3.40.30.10">
    <property type="entry name" value="Glutaredoxin"/>
    <property type="match status" value="1"/>
</dbReference>
<dbReference type="Pfam" id="PF00085">
    <property type="entry name" value="Thioredoxin"/>
    <property type="match status" value="1"/>
</dbReference>
<evidence type="ECO:0000259" key="1">
    <source>
        <dbReference type="PROSITE" id="PS51352"/>
    </source>
</evidence>
<name>A0A3B0RUA2_9ZZZZ</name>
<dbReference type="AlphaFoldDB" id="A0A3B0RUA2"/>
<reference evidence="2" key="1">
    <citation type="submission" date="2018-06" db="EMBL/GenBank/DDBJ databases">
        <authorList>
            <person name="Zhirakovskaya E."/>
        </authorList>
    </citation>
    <scope>NUCLEOTIDE SEQUENCE</scope>
</reference>
<proteinExistence type="predicted"/>
<feature type="domain" description="Thioredoxin" evidence="1">
    <location>
        <begin position="13"/>
        <end position="143"/>
    </location>
</feature>